<sequence length="213" mass="22840">MQTQALLFDLDGTLAASESLKGRALADTCAAFGHPVDYRRYADVMGGDWPTVTGHFFRLANLEIDLATFNEHFRPRYQQLLADEACLSPGADALLAAAQAAGVRLAVVSSAARWMVDAVLQRCGVAGRFELVISKEDVDRHKPDPAAYLLALDKLQLPASAVCVLEDSAAGLAAARAAGCRCLVLRHDFNHSHDFRSADATLHTLADALPLLA</sequence>
<comment type="similarity">
    <text evidence="2">Belongs to the HAD-like hydrolase superfamily. CbbY/CbbZ/Gph/YieH family.</text>
</comment>
<evidence type="ECO:0000256" key="5">
    <source>
        <dbReference type="ARBA" id="ARBA00023277"/>
    </source>
</evidence>
<dbReference type="InterPro" id="IPR051600">
    <property type="entry name" value="Beta-PGM-like"/>
</dbReference>
<gene>
    <name evidence="6" type="ORF">PQU95_00920</name>
</gene>
<evidence type="ECO:0000313" key="7">
    <source>
        <dbReference type="Proteomes" id="UP001219956"/>
    </source>
</evidence>
<dbReference type="Gene3D" id="1.10.150.240">
    <property type="entry name" value="Putative phosphatase, domain 2"/>
    <property type="match status" value="1"/>
</dbReference>
<dbReference type="InterPro" id="IPR041492">
    <property type="entry name" value="HAD_2"/>
</dbReference>
<evidence type="ECO:0000313" key="6">
    <source>
        <dbReference type="EMBL" id="MDC7715782.1"/>
    </source>
</evidence>
<evidence type="ECO:0000256" key="4">
    <source>
        <dbReference type="ARBA" id="ARBA00022842"/>
    </source>
</evidence>
<dbReference type="InterPro" id="IPR023214">
    <property type="entry name" value="HAD_sf"/>
</dbReference>
<keyword evidence="4" id="KW-0460">Magnesium</keyword>
<reference evidence="6 7" key="1">
    <citation type="submission" date="2023-01" db="EMBL/GenBank/DDBJ databases">
        <title>Novel species of the genus Vogesella isolated from rivers.</title>
        <authorList>
            <person name="Lu H."/>
        </authorList>
    </citation>
    <scope>NUCLEOTIDE SEQUENCE [LARGE SCALE GENOMIC DNA]</scope>
    <source>
        <strain evidence="6 7">DC21W</strain>
    </source>
</reference>
<dbReference type="SFLD" id="SFLDG01135">
    <property type="entry name" value="C1.5.6:_HAD__Beta-PGM__Phospha"/>
    <property type="match status" value="1"/>
</dbReference>
<keyword evidence="3" id="KW-0479">Metal-binding</keyword>
<keyword evidence="7" id="KW-1185">Reference proteome</keyword>
<evidence type="ECO:0000256" key="2">
    <source>
        <dbReference type="ARBA" id="ARBA00006171"/>
    </source>
</evidence>
<dbReference type="SFLD" id="SFLDS00003">
    <property type="entry name" value="Haloacid_Dehalogenase"/>
    <property type="match status" value="1"/>
</dbReference>
<dbReference type="InterPro" id="IPR036412">
    <property type="entry name" value="HAD-like_sf"/>
</dbReference>
<evidence type="ECO:0000256" key="1">
    <source>
        <dbReference type="ARBA" id="ARBA00001946"/>
    </source>
</evidence>
<comment type="cofactor">
    <cofactor evidence="1">
        <name>Mg(2+)</name>
        <dbReference type="ChEBI" id="CHEBI:18420"/>
    </cofactor>
</comment>
<dbReference type="RefSeq" id="WP_272750266.1">
    <property type="nucleotide sequence ID" value="NZ_JAQQLF010000001.1"/>
</dbReference>
<protein>
    <submittedName>
        <fullName evidence="6">HAD family phosphatase</fullName>
    </submittedName>
</protein>
<dbReference type="SUPFAM" id="SSF56784">
    <property type="entry name" value="HAD-like"/>
    <property type="match status" value="1"/>
</dbReference>
<comment type="caution">
    <text evidence="6">The sequence shown here is derived from an EMBL/GenBank/DDBJ whole genome shotgun (WGS) entry which is preliminary data.</text>
</comment>
<dbReference type="EMBL" id="JAQQLF010000001">
    <property type="protein sequence ID" value="MDC7715782.1"/>
    <property type="molecule type" value="Genomic_DNA"/>
</dbReference>
<dbReference type="SFLD" id="SFLDG01129">
    <property type="entry name" value="C1.5:_HAD__Beta-PGM__Phosphata"/>
    <property type="match status" value="1"/>
</dbReference>
<dbReference type="PANTHER" id="PTHR46193:SF18">
    <property type="entry name" value="HEXITOL PHOSPHATASE B"/>
    <property type="match status" value="1"/>
</dbReference>
<accession>A0ABT5IT84</accession>
<dbReference type="Gene3D" id="3.40.50.1000">
    <property type="entry name" value="HAD superfamily/HAD-like"/>
    <property type="match status" value="1"/>
</dbReference>
<dbReference type="NCBIfam" id="TIGR01509">
    <property type="entry name" value="HAD-SF-IA-v3"/>
    <property type="match status" value="1"/>
</dbReference>
<dbReference type="Pfam" id="PF13419">
    <property type="entry name" value="HAD_2"/>
    <property type="match status" value="1"/>
</dbReference>
<organism evidence="6 7">
    <name type="scientific">Vogesella aquatica</name>
    <dbReference type="NCBI Taxonomy" id="2984206"/>
    <lineage>
        <taxon>Bacteria</taxon>
        <taxon>Pseudomonadati</taxon>
        <taxon>Pseudomonadota</taxon>
        <taxon>Betaproteobacteria</taxon>
        <taxon>Neisseriales</taxon>
        <taxon>Chromobacteriaceae</taxon>
        <taxon>Vogesella</taxon>
    </lineage>
</organism>
<dbReference type="InterPro" id="IPR023198">
    <property type="entry name" value="PGP-like_dom2"/>
</dbReference>
<name>A0ABT5IT84_9NEIS</name>
<dbReference type="Proteomes" id="UP001219956">
    <property type="component" value="Unassembled WGS sequence"/>
</dbReference>
<dbReference type="InterPro" id="IPR006439">
    <property type="entry name" value="HAD-SF_hydro_IA"/>
</dbReference>
<proteinExistence type="inferred from homology"/>
<dbReference type="PANTHER" id="PTHR46193">
    <property type="entry name" value="6-PHOSPHOGLUCONATE PHOSPHATASE"/>
    <property type="match status" value="1"/>
</dbReference>
<evidence type="ECO:0000256" key="3">
    <source>
        <dbReference type="ARBA" id="ARBA00022723"/>
    </source>
</evidence>
<keyword evidence="5" id="KW-0119">Carbohydrate metabolism</keyword>